<name>A0A196SCH8_BLAHN</name>
<reference evidence="2 3" key="1">
    <citation type="submission" date="2016-05" db="EMBL/GenBank/DDBJ databases">
        <title>Nuclear genome of Blastocystis sp. subtype 1 NandII.</title>
        <authorList>
            <person name="Gentekaki E."/>
            <person name="Curtis B."/>
            <person name="Stairs C."/>
            <person name="Eme L."/>
            <person name="Herman E."/>
            <person name="Klimes V."/>
            <person name="Arias M.C."/>
            <person name="Elias M."/>
            <person name="Hilliou F."/>
            <person name="Klute M."/>
            <person name="Malik S.-B."/>
            <person name="Pightling A."/>
            <person name="Rachubinski R."/>
            <person name="Salas D."/>
            <person name="Schlacht A."/>
            <person name="Suga H."/>
            <person name="Archibald J."/>
            <person name="Ball S.G."/>
            <person name="Clark G."/>
            <person name="Dacks J."/>
            <person name="Van Der Giezen M."/>
            <person name="Tsaousis A."/>
            <person name="Roger A."/>
        </authorList>
    </citation>
    <scope>NUCLEOTIDE SEQUENCE [LARGE SCALE GENOMIC DNA]</scope>
    <source>
        <strain evidence="3">ATCC 50177 / NandII</strain>
    </source>
</reference>
<keyword evidence="1" id="KW-0812">Transmembrane</keyword>
<organism evidence="2 3">
    <name type="scientific">Blastocystis sp. subtype 1 (strain ATCC 50177 / NandII)</name>
    <dbReference type="NCBI Taxonomy" id="478820"/>
    <lineage>
        <taxon>Eukaryota</taxon>
        <taxon>Sar</taxon>
        <taxon>Stramenopiles</taxon>
        <taxon>Bigyra</taxon>
        <taxon>Opalozoa</taxon>
        <taxon>Opalinata</taxon>
        <taxon>Blastocystidae</taxon>
        <taxon>Blastocystis</taxon>
    </lineage>
</organism>
<gene>
    <name evidence="2" type="ORF">AV274_3453</name>
</gene>
<protein>
    <submittedName>
        <fullName evidence="2">Uncharacterized protein</fullName>
    </submittedName>
</protein>
<keyword evidence="3" id="KW-1185">Reference proteome</keyword>
<evidence type="ECO:0000313" key="3">
    <source>
        <dbReference type="Proteomes" id="UP000078348"/>
    </source>
</evidence>
<evidence type="ECO:0000256" key="1">
    <source>
        <dbReference type="SAM" id="Phobius"/>
    </source>
</evidence>
<accession>A0A196SCH8</accession>
<feature type="transmembrane region" description="Helical" evidence="1">
    <location>
        <begin position="56"/>
        <end position="74"/>
    </location>
</feature>
<keyword evidence="1" id="KW-0472">Membrane</keyword>
<dbReference type="EMBL" id="LXWW01000210">
    <property type="protein sequence ID" value="OAO14750.1"/>
    <property type="molecule type" value="Genomic_DNA"/>
</dbReference>
<proteinExistence type="predicted"/>
<comment type="caution">
    <text evidence="2">The sequence shown here is derived from an EMBL/GenBank/DDBJ whole genome shotgun (WGS) entry which is preliminary data.</text>
</comment>
<evidence type="ECO:0000313" key="2">
    <source>
        <dbReference type="EMBL" id="OAO14750.1"/>
    </source>
</evidence>
<dbReference type="OrthoDB" id="10414258at2759"/>
<feature type="transmembrane region" description="Helical" evidence="1">
    <location>
        <begin position="27"/>
        <end position="49"/>
    </location>
</feature>
<keyword evidence="1" id="KW-1133">Transmembrane helix</keyword>
<sequence>MADEVLKDDGSFIMKMILMFLAPANKASMITLNITLVLVWILIGMSIYYKYYNIHVYIIGVMTTVLILFVNYFATVINDSIPPEDEKKED</sequence>
<dbReference type="AlphaFoldDB" id="A0A196SCH8"/>
<dbReference type="Proteomes" id="UP000078348">
    <property type="component" value="Unassembled WGS sequence"/>
</dbReference>